<sequence>MIPFRVAVFGFCLRHMCHCMNFLRGSTHGIPCGVSLGQRFETRTRVLHTGKWAKWDLMKGRGGGTGRALRCILTNLTSSAIHGYYAPPLVSPYPSTRKICKPHERKPETLPPWCVATHVQCSQREVSSNYWRTHNLAATFENTKTTPP</sequence>
<dbReference type="Proteomes" id="UP001201163">
    <property type="component" value="Unassembled WGS sequence"/>
</dbReference>
<gene>
    <name evidence="1" type="ORF">EDB92DRAFT_94937</name>
</gene>
<organism evidence="1 2">
    <name type="scientific">Lactarius akahatsu</name>
    <dbReference type="NCBI Taxonomy" id="416441"/>
    <lineage>
        <taxon>Eukaryota</taxon>
        <taxon>Fungi</taxon>
        <taxon>Dikarya</taxon>
        <taxon>Basidiomycota</taxon>
        <taxon>Agaricomycotina</taxon>
        <taxon>Agaricomycetes</taxon>
        <taxon>Russulales</taxon>
        <taxon>Russulaceae</taxon>
        <taxon>Lactarius</taxon>
    </lineage>
</organism>
<evidence type="ECO:0000313" key="1">
    <source>
        <dbReference type="EMBL" id="KAH9001714.1"/>
    </source>
</evidence>
<proteinExistence type="predicted"/>
<evidence type="ECO:0000313" key="2">
    <source>
        <dbReference type="Proteomes" id="UP001201163"/>
    </source>
</evidence>
<dbReference type="AlphaFoldDB" id="A0AAD4LVP4"/>
<keyword evidence="2" id="KW-1185">Reference proteome</keyword>
<protein>
    <submittedName>
        <fullName evidence="1">Uncharacterized protein</fullName>
    </submittedName>
</protein>
<name>A0AAD4LVP4_9AGAM</name>
<comment type="caution">
    <text evidence="1">The sequence shown here is derived from an EMBL/GenBank/DDBJ whole genome shotgun (WGS) entry which is preliminary data.</text>
</comment>
<dbReference type="EMBL" id="JAKELL010000001">
    <property type="protein sequence ID" value="KAH9001714.1"/>
    <property type="molecule type" value="Genomic_DNA"/>
</dbReference>
<accession>A0AAD4LVP4</accession>
<reference evidence="1" key="1">
    <citation type="submission" date="2022-01" db="EMBL/GenBank/DDBJ databases">
        <title>Comparative genomics reveals a dynamic genome evolution in the ectomycorrhizal milk-cap (Lactarius) mushrooms.</title>
        <authorList>
            <consortium name="DOE Joint Genome Institute"/>
            <person name="Lebreton A."/>
            <person name="Tang N."/>
            <person name="Kuo A."/>
            <person name="LaButti K."/>
            <person name="Drula E."/>
            <person name="Barry K."/>
            <person name="Clum A."/>
            <person name="Lipzen A."/>
            <person name="Mousain D."/>
            <person name="Ng V."/>
            <person name="Wang R."/>
            <person name="Wang X."/>
            <person name="Dai Y."/>
            <person name="Henrissat B."/>
            <person name="Grigoriev I.V."/>
            <person name="Guerin-Laguette A."/>
            <person name="Yu F."/>
            <person name="Martin F.M."/>
        </authorList>
    </citation>
    <scope>NUCLEOTIDE SEQUENCE</scope>
    <source>
        <strain evidence="1">QP</strain>
    </source>
</reference>